<dbReference type="SUPFAM" id="SSF46689">
    <property type="entry name" value="Homeodomain-like"/>
    <property type="match status" value="1"/>
</dbReference>
<dbReference type="InterPro" id="IPR001647">
    <property type="entry name" value="HTH_TetR"/>
</dbReference>
<dbReference type="Pfam" id="PF00440">
    <property type="entry name" value="TetR_N"/>
    <property type="match status" value="1"/>
</dbReference>
<evidence type="ECO:0000256" key="4">
    <source>
        <dbReference type="ARBA" id="ARBA00023163"/>
    </source>
</evidence>
<evidence type="ECO:0000256" key="2">
    <source>
        <dbReference type="ARBA" id="ARBA00023015"/>
    </source>
</evidence>
<keyword evidence="4" id="KW-0804">Transcription</keyword>
<keyword evidence="2" id="KW-0805">Transcription regulation</keyword>
<name>A0ABN0TQA1_9BURK</name>
<sequence>MLTAMDLFQRHGYEGTSIADLTRAIGISAPSLYNAFGDKESLFKEAVEHYVAHDGGASLRALRQHPGSAREAVGAMLQAATRRSGCGEGRGCLVVLGAANCGEENQRMDDFLKSYRLATVETIHRRLVQAQADGELSAETDTRALACFYATVLNGIAIQVKDGAPSSVLAAVAEAAMRAWPEPVGRQPRRGSA</sequence>
<evidence type="ECO:0000313" key="8">
    <source>
        <dbReference type="Proteomes" id="UP001501176"/>
    </source>
</evidence>
<keyword evidence="8" id="KW-1185">Reference proteome</keyword>
<protein>
    <submittedName>
        <fullName evidence="7">TetR/AcrR family transcriptional regulator</fullName>
    </submittedName>
</protein>
<feature type="domain" description="HTH tetR-type" evidence="6">
    <location>
        <begin position="1"/>
        <end position="54"/>
    </location>
</feature>
<keyword evidence="3 5" id="KW-0238">DNA-binding</keyword>
<dbReference type="InterPro" id="IPR011075">
    <property type="entry name" value="TetR_C"/>
</dbReference>
<evidence type="ECO:0000256" key="1">
    <source>
        <dbReference type="ARBA" id="ARBA00022491"/>
    </source>
</evidence>
<dbReference type="InterPro" id="IPR036271">
    <property type="entry name" value="Tet_transcr_reg_TetR-rel_C_sf"/>
</dbReference>
<reference evidence="7 8" key="1">
    <citation type="journal article" date="2019" name="Int. J. Syst. Evol. Microbiol.">
        <title>The Global Catalogue of Microorganisms (GCM) 10K type strain sequencing project: providing services to taxonomists for standard genome sequencing and annotation.</title>
        <authorList>
            <consortium name="The Broad Institute Genomics Platform"/>
            <consortium name="The Broad Institute Genome Sequencing Center for Infectious Disease"/>
            <person name="Wu L."/>
            <person name="Ma J."/>
        </authorList>
    </citation>
    <scope>NUCLEOTIDE SEQUENCE [LARGE SCALE GENOMIC DNA]</scope>
    <source>
        <strain evidence="7 8">JCM 16240</strain>
    </source>
</reference>
<gene>
    <name evidence="7" type="ORF">GCM10009125_15450</name>
</gene>
<proteinExistence type="predicted"/>
<dbReference type="Proteomes" id="UP001501176">
    <property type="component" value="Unassembled WGS sequence"/>
</dbReference>
<dbReference type="PANTHER" id="PTHR47506">
    <property type="entry name" value="TRANSCRIPTIONAL REGULATORY PROTEIN"/>
    <property type="match status" value="1"/>
</dbReference>
<evidence type="ECO:0000256" key="5">
    <source>
        <dbReference type="PROSITE-ProRule" id="PRU00335"/>
    </source>
</evidence>
<dbReference type="PANTHER" id="PTHR47506:SF1">
    <property type="entry name" value="HTH-TYPE TRANSCRIPTIONAL REGULATOR YJDC"/>
    <property type="match status" value="1"/>
</dbReference>
<dbReference type="InterPro" id="IPR023772">
    <property type="entry name" value="DNA-bd_HTH_TetR-type_CS"/>
</dbReference>
<dbReference type="Gene3D" id="1.10.357.10">
    <property type="entry name" value="Tetracycline Repressor, domain 2"/>
    <property type="match status" value="1"/>
</dbReference>
<dbReference type="PROSITE" id="PS01081">
    <property type="entry name" value="HTH_TETR_1"/>
    <property type="match status" value="1"/>
</dbReference>
<evidence type="ECO:0000256" key="3">
    <source>
        <dbReference type="ARBA" id="ARBA00023125"/>
    </source>
</evidence>
<dbReference type="SUPFAM" id="SSF48498">
    <property type="entry name" value="Tetracyclin repressor-like, C-terminal domain"/>
    <property type="match status" value="1"/>
</dbReference>
<evidence type="ECO:0000313" key="7">
    <source>
        <dbReference type="EMBL" id="GAA0227376.1"/>
    </source>
</evidence>
<accession>A0ABN0TQA1</accession>
<dbReference type="InterPro" id="IPR009057">
    <property type="entry name" value="Homeodomain-like_sf"/>
</dbReference>
<organism evidence="7 8">
    <name type="scientific">Castellaniella daejeonensis</name>
    <dbReference type="NCBI Taxonomy" id="659013"/>
    <lineage>
        <taxon>Bacteria</taxon>
        <taxon>Pseudomonadati</taxon>
        <taxon>Pseudomonadota</taxon>
        <taxon>Betaproteobacteria</taxon>
        <taxon>Burkholderiales</taxon>
        <taxon>Alcaligenaceae</taxon>
        <taxon>Castellaniella</taxon>
    </lineage>
</organism>
<dbReference type="PROSITE" id="PS50977">
    <property type="entry name" value="HTH_TETR_2"/>
    <property type="match status" value="1"/>
</dbReference>
<dbReference type="Gene3D" id="1.10.10.60">
    <property type="entry name" value="Homeodomain-like"/>
    <property type="match status" value="1"/>
</dbReference>
<keyword evidence="1" id="KW-0678">Repressor</keyword>
<dbReference type="EMBL" id="BAAAFN010000011">
    <property type="protein sequence ID" value="GAA0227376.1"/>
    <property type="molecule type" value="Genomic_DNA"/>
</dbReference>
<evidence type="ECO:0000259" key="6">
    <source>
        <dbReference type="PROSITE" id="PS50977"/>
    </source>
</evidence>
<comment type="caution">
    <text evidence="7">The sequence shown here is derived from an EMBL/GenBank/DDBJ whole genome shotgun (WGS) entry which is preliminary data.</text>
</comment>
<feature type="DNA-binding region" description="H-T-H motif" evidence="5">
    <location>
        <begin position="17"/>
        <end position="36"/>
    </location>
</feature>
<dbReference type="Pfam" id="PF16925">
    <property type="entry name" value="TetR_C_13"/>
    <property type="match status" value="1"/>
</dbReference>